<evidence type="ECO:0000313" key="2">
    <source>
        <dbReference type="EMBL" id="OEV14395.1"/>
    </source>
</evidence>
<dbReference type="EMBL" id="LJGZ01000114">
    <property type="protein sequence ID" value="OEV14395.1"/>
    <property type="molecule type" value="Genomic_DNA"/>
</dbReference>
<feature type="chain" id="PRO_5009197247" evidence="1">
    <location>
        <begin position="32"/>
        <end position="166"/>
    </location>
</feature>
<sequence>MASTFVSRLFSVTAATAAAGALVLTASPAHATSSSQSWNINGGYKATVNAWHCGVYVKACDWKTSTKLYKGKSSAKATWIQSRAIVKSHGIGASLEISKSPSIKIYSKTKDKAEYRWKNTKTWISDASGQVKPGFTATHISTKSCGALKIGKNINFKEKCVTAGAF</sequence>
<keyword evidence="3" id="KW-1185">Reference proteome</keyword>
<dbReference type="Proteomes" id="UP000175971">
    <property type="component" value="Unassembled WGS sequence"/>
</dbReference>
<protein>
    <submittedName>
        <fullName evidence="2">Uncharacterized protein</fullName>
    </submittedName>
</protein>
<evidence type="ECO:0000256" key="1">
    <source>
        <dbReference type="SAM" id="SignalP"/>
    </source>
</evidence>
<name>A0A1E7LDV4_9ACTN</name>
<dbReference type="AlphaFoldDB" id="A0A1E7LDV4"/>
<feature type="signal peptide" evidence="1">
    <location>
        <begin position="1"/>
        <end position="31"/>
    </location>
</feature>
<accession>A0A1E7LDV4</accession>
<dbReference type="PATRIC" id="fig|518642.7.peg.8178"/>
<dbReference type="OrthoDB" id="4171289at2"/>
<evidence type="ECO:0000313" key="3">
    <source>
        <dbReference type="Proteomes" id="UP000175971"/>
    </source>
</evidence>
<gene>
    <name evidence="2" type="ORF">AN221_41560</name>
</gene>
<keyword evidence="1" id="KW-0732">Signal</keyword>
<proteinExistence type="predicted"/>
<reference evidence="2 3" key="1">
    <citation type="journal article" date="2016" name="Front. Microbiol.">
        <title>Comparative Genomics Analysis of Streptomyces Species Reveals Their Adaptation to the Marine Environment and Their Diversity at the Genomic Level.</title>
        <authorList>
            <person name="Tian X."/>
            <person name="Zhang Z."/>
            <person name="Yang T."/>
            <person name="Chen M."/>
            <person name="Li J."/>
            <person name="Chen F."/>
            <person name="Yang J."/>
            <person name="Li W."/>
            <person name="Zhang B."/>
            <person name="Zhang Z."/>
            <person name="Wu J."/>
            <person name="Zhang C."/>
            <person name="Long L."/>
            <person name="Xiao J."/>
        </authorList>
    </citation>
    <scope>NUCLEOTIDE SEQUENCE [LARGE SCALE GENOMIC DNA]</scope>
    <source>
        <strain evidence="2 3">SCSIO M10372</strain>
    </source>
</reference>
<dbReference type="RefSeq" id="WP_070205112.1">
    <property type="nucleotide sequence ID" value="NZ_LJGZ01000114.1"/>
</dbReference>
<organism evidence="2 3">
    <name type="scientific">Streptomyces nanshensis</name>
    <dbReference type="NCBI Taxonomy" id="518642"/>
    <lineage>
        <taxon>Bacteria</taxon>
        <taxon>Bacillati</taxon>
        <taxon>Actinomycetota</taxon>
        <taxon>Actinomycetes</taxon>
        <taxon>Kitasatosporales</taxon>
        <taxon>Streptomycetaceae</taxon>
        <taxon>Streptomyces</taxon>
    </lineage>
</organism>
<comment type="caution">
    <text evidence="2">The sequence shown here is derived from an EMBL/GenBank/DDBJ whole genome shotgun (WGS) entry which is preliminary data.</text>
</comment>